<evidence type="ECO:0000313" key="13">
    <source>
        <dbReference type="Proteomes" id="UP000050501"/>
    </source>
</evidence>
<keyword evidence="4" id="KW-0274">FAD</keyword>
<dbReference type="InterPro" id="IPR054585">
    <property type="entry name" value="NDH2-like_C"/>
</dbReference>
<dbReference type="Pfam" id="PF22366">
    <property type="entry name" value="NDH2_C"/>
    <property type="match status" value="1"/>
</dbReference>
<dbReference type="EMBL" id="DF967975">
    <property type="protein sequence ID" value="GAP19456.1"/>
    <property type="molecule type" value="Genomic_DNA"/>
</dbReference>
<dbReference type="Gene3D" id="3.50.50.100">
    <property type="match status" value="1"/>
</dbReference>
<dbReference type="PANTHER" id="PTHR43706">
    <property type="entry name" value="NADH DEHYDROGENASE"/>
    <property type="match status" value="1"/>
</dbReference>
<evidence type="ECO:0000256" key="4">
    <source>
        <dbReference type="ARBA" id="ARBA00022827"/>
    </source>
</evidence>
<dbReference type="EC" id="1.6.5.9" evidence="2"/>
<dbReference type="RefSeq" id="WP_062419732.1">
    <property type="nucleotide sequence ID" value="NZ_BBXZ01000177.1"/>
</dbReference>
<dbReference type="Proteomes" id="UP000050501">
    <property type="component" value="Unassembled WGS sequence"/>
</dbReference>
<keyword evidence="13" id="KW-1185">Reference proteome</keyword>
<dbReference type="PRINTS" id="PR00411">
    <property type="entry name" value="PNDRDTASEI"/>
</dbReference>
<accession>A0A0M9U371</accession>
<comment type="similarity">
    <text evidence="1">Belongs to the NADH dehydrogenase family.</text>
</comment>
<sequence>MAHTEIQRSPQRPQVVIVGGGFGGLRAARALANQPVDVLLVDRNNYHLFQPLLYQVATAGLAADEIAHPLRAILRGQDNLRFRLAEVSGLDLTQRRLFTATGEIRYDYLILAVGGVTHTFGIPSVAQHGLGLKTLEDAQRIRSHLLRQFEHAAHETDEARRRELLTFVVVGGGPSGVEMAGAIGELVHMAVQRDYPNLRLEEVRVILLEAGGALLPALDATLGQAAVSALRQKGVEVRFGAAVTAYDGHRIQLKDQPDLPAATVVWAAGVRAHPLLDALGCCQDRLGRAQVQPSLQLEGHPEVFVIGDAAAALDAQGKLLPMVAPVAMQQGEHAARNVLRVLDGQAGLPFTYRDPGMMATIGRNQAVAQIGSLRLRGFLAWLAWLGVHILQLIGFRNRLLVLVDWAWQYISYDRAVRLIDADAAPAGIMDAEINGSRG</sequence>
<dbReference type="InterPro" id="IPR045024">
    <property type="entry name" value="NDH-2"/>
</dbReference>
<name>A0A0M9U371_9CHLR</name>
<evidence type="ECO:0000313" key="12">
    <source>
        <dbReference type="EMBL" id="KPL82228.1"/>
    </source>
</evidence>
<evidence type="ECO:0000256" key="5">
    <source>
        <dbReference type="ARBA" id="ARBA00022946"/>
    </source>
</evidence>
<evidence type="ECO:0000259" key="10">
    <source>
        <dbReference type="Pfam" id="PF22366"/>
    </source>
</evidence>
<comment type="catalytic activity">
    <reaction evidence="8">
        <text>a quinone + NADH + H(+) = a quinol + NAD(+)</text>
        <dbReference type="Rhea" id="RHEA:46160"/>
        <dbReference type="ChEBI" id="CHEBI:15378"/>
        <dbReference type="ChEBI" id="CHEBI:24646"/>
        <dbReference type="ChEBI" id="CHEBI:57540"/>
        <dbReference type="ChEBI" id="CHEBI:57945"/>
        <dbReference type="ChEBI" id="CHEBI:132124"/>
        <dbReference type="EC" id="1.6.5.9"/>
    </reaction>
</comment>
<evidence type="ECO:0000313" key="11">
    <source>
        <dbReference type="EMBL" id="GAP19456.1"/>
    </source>
</evidence>
<reference evidence="11" key="1">
    <citation type="journal article" date="2015" name="Genome Announc.">
        <title>Draft Genome Sequences of Anaerolinea thermolimosa IMO-1, Bellilinea caldifistulae GOMI-1, Leptolinea tardivitalis YMTK-2, Levilinea saccharolytica KIBI-1, Longilinea arvoryzae KOME-1, Previously Described as Members of the Class Anaerolineae (Chloroflexi).</title>
        <authorList>
            <person name="Matsuura N."/>
            <person name="Tourlousse M.D."/>
            <person name="Ohashi A."/>
            <person name="Hugenholtz P."/>
            <person name="Sekiguchi Y."/>
        </authorList>
    </citation>
    <scope>NUCLEOTIDE SEQUENCE</scope>
    <source>
        <strain evidence="11">KIBI-1</strain>
    </source>
</reference>
<evidence type="ECO:0000256" key="7">
    <source>
        <dbReference type="ARBA" id="ARBA00023027"/>
    </source>
</evidence>
<dbReference type="OrthoDB" id="9784880at2"/>
<evidence type="ECO:0000256" key="8">
    <source>
        <dbReference type="ARBA" id="ARBA00047599"/>
    </source>
</evidence>
<dbReference type="PANTHER" id="PTHR43706:SF47">
    <property type="entry name" value="EXTERNAL NADH-UBIQUINONE OXIDOREDUCTASE 1, MITOCHONDRIAL-RELATED"/>
    <property type="match status" value="1"/>
</dbReference>
<evidence type="ECO:0000256" key="3">
    <source>
        <dbReference type="ARBA" id="ARBA00022630"/>
    </source>
</evidence>
<dbReference type="GO" id="GO:0050136">
    <property type="term" value="F:NADH dehydrogenase (quinone) (non-electrogenic) activity"/>
    <property type="evidence" value="ECO:0007669"/>
    <property type="project" value="UniProtKB-EC"/>
</dbReference>
<dbReference type="AlphaFoldDB" id="A0A0M9U371"/>
<gene>
    <name evidence="12" type="ORF">ADN01_08970</name>
    <name evidence="11" type="ORF">LSAC_03358</name>
</gene>
<dbReference type="PRINTS" id="PR00368">
    <property type="entry name" value="FADPNR"/>
</dbReference>
<organism evidence="11">
    <name type="scientific">Levilinea saccharolytica</name>
    <dbReference type="NCBI Taxonomy" id="229921"/>
    <lineage>
        <taxon>Bacteria</taxon>
        <taxon>Bacillati</taxon>
        <taxon>Chloroflexota</taxon>
        <taxon>Anaerolineae</taxon>
        <taxon>Anaerolineales</taxon>
        <taxon>Anaerolineaceae</taxon>
        <taxon>Levilinea</taxon>
    </lineage>
</organism>
<keyword evidence="7" id="KW-0520">NAD</keyword>
<dbReference type="PATRIC" id="fig|229921.5.peg.1810"/>
<proteinExistence type="inferred from homology"/>
<evidence type="ECO:0000256" key="2">
    <source>
        <dbReference type="ARBA" id="ARBA00012637"/>
    </source>
</evidence>
<keyword evidence="3" id="KW-0285">Flavoprotein</keyword>
<feature type="domain" description="FAD/NAD(P)-binding" evidence="9">
    <location>
        <begin position="14"/>
        <end position="331"/>
    </location>
</feature>
<dbReference type="InterPro" id="IPR036188">
    <property type="entry name" value="FAD/NAD-bd_sf"/>
</dbReference>
<dbReference type="SUPFAM" id="SSF51905">
    <property type="entry name" value="FAD/NAD(P)-binding domain"/>
    <property type="match status" value="1"/>
</dbReference>
<evidence type="ECO:0000256" key="1">
    <source>
        <dbReference type="ARBA" id="ARBA00005272"/>
    </source>
</evidence>
<dbReference type="EMBL" id="LGCM01000034">
    <property type="protein sequence ID" value="KPL82228.1"/>
    <property type="molecule type" value="Genomic_DNA"/>
</dbReference>
<evidence type="ECO:0000256" key="6">
    <source>
        <dbReference type="ARBA" id="ARBA00023002"/>
    </source>
</evidence>
<dbReference type="Pfam" id="PF07992">
    <property type="entry name" value="Pyr_redox_2"/>
    <property type="match status" value="1"/>
</dbReference>
<feature type="domain" description="External alternative NADH-ubiquinone oxidoreductase-like C-terminal" evidence="10">
    <location>
        <begin position="356"/>
        <end position="409"/>
    </location>
</feature>
<dbReference type="InterPro" id="IPR023753">
    <property type="entry name" value="FAD/NAD-binding_dom"/>
</dbReference>
<keyword evidence="5" id="KW-0809">Transit peptide</keyword>
<dbReference type="STRING" id="229921.ADN01_08970"/>
<evidence type="ECO:0000259" key="9">
    <source>
        <dbReference type="Pfam" id="PF07992"/>
    </source>
</evidence>
<keyword evidence="6" id="KW-0560">Oxidoreductase</keyword>
<reference evidence="12 13" key="2">
    <citation type="submission" date="2015-07" db="EMBL/GenBank/DDBJ databases">
        <title>Genome sequence of Levilinea saccharolytica DSM 16555.</title>
        <authorList>
            <person name="Hemp J."/>
            <person name="Ward L.M."/>
            <person name="Pace L.A."/>
            <person name="Fischer W.W."/>
        </authorList>
    </citation>
    <scope>NUCLEOTIDE SEQUENCE [LARGE SCALE GENOMIC DNA]</scope>
    <source>
        <strain evidence="12 13">KIBI-1</strain>
    </source>
</reference>
<protein>
    <recommendedName>
        <fullName evidence="2">NADH:ubiquinone reductase (non-electrogenic)</fullName>
        <ecNumber evidence="2">1.6.5.9</ecNumber>
    </recommendedName>
</protein>